<dbReference type="Pfam" id="PF06114">
    <property type="entry name" value="Peptidase_M78"/>
    <property type="match status" value="1"/>
</dbReference>
<sequence length="204" mass="24199">MFYQLTPLESRIKGLYEQFDIKYPEQIDMNLIANKLDIWIHYWDKESRMNCINGLYSIILSNRKPNVEQWEDFCHELGHVIRHHGNQSKMFHSFKNLQETQASNFMYHFAVPTFMLLDLKLHESMHLKDCVKFVSETFNVTYEFARVRLNHFKNQWLLAKSDAEHRAIMAARYPKAGPYMPETIDTLKQLELILNKKKGAANNA</sequence>
<evidence type="ECO:0000313" key="2">
    <source>
        <dbReference type="EMBL" id="KAB2335046.1"/>
    </source>
</evidence>
<keyword evidence="3" id="KW-1185">Reference proteome</keyword>
<evidence type="ECO:0000259" key="1">
    <source>
        <dbReference type="Pfam" id="PF06114"/>
    </source>
</evidence>
<feature type="domain" description="IrrE N-terminal-like" evidence="1">
    <location>
        <begin position="46"/>
        <end position="150"/>
    </location>
</feature>
<protein>
    <submittedName>
        <fullName evidence="2">ImmA/IrrE family metallo-endopeptidase</fullName>
    </submittedName>
</protein>
<dbReference type="RefSeq" id="WP_151571729.1">
    <property type="nucleotide sequence ID" value="NZ_WBOT01000001.1"/>
</dbReference>
<dbReference type="OrthoDB" id="2417909at2"/>
<dbReference type="EMBL" id="WBOT01000001">
    <property type="protein sequence ID" value="KAB2335046.1"/>
    <property type="molecule type" value="Genomic_DNA"/>
</dbReference>
<accession>A0A7V7UWK2</accession>
<dbReference type="InterPro" id="IPR010359">
    <property type="entry name" value="IrrE_HExxH"/>
</dbReference>
<dbReference type="AlphaFoldDB" id="A0A7V7UWK2"/>
<proteinExistence type="predicted"/>
<organism evidence="2 3">
    <name type="scientific">Bacillus mesophilum</name>
    <dbReference type="NCBI Taxonomy" id="1071718"/>
    <lineage>
        <taxon>Bacteria</taxon>
        <taxon>Bacillati</taxon>
        <taxon>Bacillota</taxon>
        <taxon>Bacilli</taxon>
        <taxon>Bacillales</taxon>
        <taxon>Bacillaceae</taxon>
        <taxon>Bacillus</taxon>
    </lineage>
</organism>
<name>A0A7V7UWK2_9BACI</name>
<reference evidence="2 3" key="1">
    <citation type="journal article" date="2014" name="Arch. Microbiol.">
        <title>Bacillus mesophilum sp. nov., strain IITR-54T, a novel 4-chlorobiphenyl dechlorinating bacterium.</title>
        <authorList>
            <person name="Manickam N."/>
            <person name="Singh N.K."/>
            <person name="Bajaj A."/>
            <person name="Kumar R.M."/>
            <person name="Kaur G."/>
            <person name="Kaur N."/>
            <person name="Bala M."/>
            <person name="Kumar A."/>
            <person name="Mayilraj S."/>
        </authorList>
    </citation>
    <scope>NUCLEOTIDE SEQUENCE [LARGE SCALE GENOMIC DNA]</scope>
    <source>
        <strain evidence="2 3">IITR-54</strain>
    </source>
</reference>
<comment type="caution">
    <text evidence="2">The sequence shown here is derived from an EMBL/GenBank/DDBJ whole genome shotgun (WGS) entry which is preliminary data.</text>
</comment>
<gene>
    <name evidence="2" type="ORF">F7732_00260</name>
</gene>
<dbReference type="Proteomes" id="UP000441354">
    <property type="component" value="Unassembled WGS sequence"/>
</dbReference>
<evidence type="ECO:0000313" key="3">
    <source>
        <dbReference type="Proteomes" id="UP000441354"/>
    </source>
</evidence>